<evidence type="ECO:0000313" key="2">
    <source>
        <dbReference type="WBParaSite" id="nRc.2.0.1.t15179-RA"/>
    </source>
</evidence>
<keyword evidence="1" id="KW-1185">Reference proteome</keyword>
<dbReference type="WBParaSite" id="nRc.2.0.1.t15179-RA">
    <property type="protein sequence ID" value="nRc.2.0.1.t15179-RA"/>
    <property type="gene ID" value="nRc.2.0.1.g15179"/>
</dbReference>
<organism evidence="1 2">
    <name type="scientific">Romanomermis culicivorax</name>
    <name type="common">Nematode worm</name>
    <dbReference type="NCBI Taxonomy" id="13658"/>
    <lineage>
        <taxon>Eukaryota</taxon>
        <taxon>Metazoa</taxon>
        <taxon>Ecdysozoa</taxon>
        <taxon>Nematoda</taxon>
        <taxon>Enoplea</taxon>
        <taxon>Dorylaimia</taxon>
        <taxon>Mermithida</taxon>
        <taxon>Mermithoidea</taxon>
        <taxon>Mermithidae</taxon>
        <taxon>Romanomermis</taxon>
    </lineage>
</organism>
<evidence type="ECO:0000313" key="1">
    <source>
        <dbReference type="Proteomes" id="UP000887565"/>
    </source>
</evidence>
<sequence>GGFGTPQGGVVLALSKKSKGGYLACGKELLLEDILYKWIPLLNGSKELED</sequence>
<dbReference type="AlphaFoldDB" id="A0A915IMT0"/>
<protein>
    <submittedName>
        <fullName evidence="2">Uncharacterized protein</fullName>
    </submittedName>
</protein>
<reference evidence="2" key="1">
    <citation type="submission" date="2022-11" db="UniProtKB">
        <authorList>
            <consortium name="WormBaseParasite"/>
        </authorList>
    </citation>
    <scope>IDENTIFICATION</scope>
</reference>
<proteinExistence type="predicted"/>
<name>A0A915IMT0_ROMCU</name>
<accession>A0A915IMT0</accession>
<dbReference type="Proteomes" id="UP000887565">
    <property type="component" value="Unplaced"/>
</dbReference>